<dbReference type="EMBL" id="CP060122">
    <property type="protein sequence ID" value="QNG43582.1"/>
    <property type="molecule type" value="Genomic_DNA"/>
</dbReference>
<dbReference type="NCBIfam" id="NF033522">
    <property type="entry name" value="lasso_benenodin"/>
    <property type="match status" value="1"/>
</dbReference>
<sequence>MEREDHIDTDLIDLGIVTEQTKGSNVISNDRNGGQLPGPGLSDD</sequence>
<evidence type="ECO:0000313" key="2">
    <source>
        <dbReference type="EMBL" id="QNG43582.1"/>
    </source>
</evidence>
<gene>
    <name evidence="2" type="ORF">H3V42_16585</name>
</gene>
<feature type="region of interest" description="Disordered" evidence="1">
    <location>
        <begin position="23"/>
        <end position="44"/>
    </location>
</feature>
<dbReference type="Proteomes" id="UP000515377">
    <property type="component" value="Chromosome"/>
</dbReference>
<dbReference type="AlphaFoldDB" id="A0A9X7UAC6"/>
<evidence type="ECO:0000313" key="3">
    <source>
        <dbReference type="Proteomes" id="UP000515377"/>
    </source>
</evidence>
<proteinExistence type="predicted"/>
<dbReference type="InterPro" id="IPR049805">
    <property type="entry name" value="Lasso_benenodin"/>
</dbReference>
<protein>
    <submittedName>
        <fullName evidence="2">Benenodin family lasso peptide</fullName>
    </submittedName>
</protein>
<feature type="compositionally biased region" description="Polar residues" evidence="1">
    <location>
        <begin position="23"/>
        <end position="32"/>
    </location>
</feature>
<accession>A0A9X7UAC6</accession>
<dbReference type="Pfam" id="PF24178">
    <property type="entry name" value="Subterisin"/>
    <property type="match status" value="1"/>
</dbReference>
<name>A0A9X7UAC6_SPHYA</name>
<reference evidence="2 3" key="1">
    <citation type="submission" date="2020-07" db="EMBL/GenBank/DDBJ databases">
        <title>Whole genome sequence of Sphingobium yanoikuyae A3.</title>
        <authorList>
            <person name="Han S.-S."/>
        </authorList>
    </citation>
    <scope>NUCLEOTIDE SEQUENCE [LARGE SCALE GENOMIC DNA]</scope>
    <source>
        <strain evidence="2 3">A3</strain>
    </source>
</reference>
<evidence type="ECO:0000256" key="1">
    <source>
        <dbReference type="SAM" id="MobiDB-lite"/>
    </source>
</evidence>
<organism evidence="2 3">
    <name type="scientific">Sphingobium yanoikuyae</name>
    <name type="common">Sphingomonas yanoikuyae</name>
    <dbReference type="NCBI Taxonomy" id="13690"/>
    <lineage>
        <taxon>Bacteria</taxon>
        <taxon>Pseudomonadati</taxon>
        <taxon>Pseudomonadota</taxon>
        <taxon>Alphaproteobacteria</taxon>
        <taxon>Sphingomonadales</taxon>
        <taxon>Sphingomonadaceae</taxon>
        <taxon>Sphingobium</taxon>
    </lineage>
</organism>